<proteinExistence type="predicted"/>
<keyword evidence="2" id="KW-1185">Reference proteome</keyword>
<dbReference type="EMBL" id="CP003273">
    <property type="protein sequence ID" value="AGL02726.1"/>
    <property type="molecule type" value="Genomic_DNA"/>
</dbReference>
<evidence type="ECO:0000313" key="2">
    <source>
        <dbReference type="Proteomes" id="UP000013520"/>
    </source>
</evidence>
<dbReference type="eggNOG" id="COG3552">
    <property type="taxonomic scope" value="Bacteria"/>
</dbReference>
<dbReference type="AlphaFoldDB" id="R4KT01"/>
<dbReference type="InterPro" id="IPR036465">
    <property type="entry name" value="vWFA_dom_sf"/>
</dbReference>
<dbReference type="KEGG" id="dgi:Desgi_3382"/>
<reference evidence="1 2" key="1">
    <citation type="submission" date="2012-01" db="EMBL/GenBank/DDBJ databases">
        <title>Complete sequence of Desulfotomaculum gibsoniae DSM 7213.</title>
        <authorList>
            <consortium name="US DOE Joint Genome Institute"/>
            <person name="Lucas S."/>
            <person name="Han J."/>
            <person name="Lapidus A."/>
            <person name="Cheng J.-F."/>
            <person name="Goodwin L."/>
            <person name="Pitluck S."/>
            <person name="Peters L."/>
            <person name="Ovchinnikova G."/>
            <person name="Teshima H."/>
            <person name="Detter J.C."/>
            <person name="Han C."/>
            <person name="Tapia R."/>
            <person name="Land M."/>
            <person name="Hauser L."/>
            <person name="Kyrpides N."/>
            <person name="Ivanova N."/>
            <person name="Pagani I."/>
            <person name="Parshina S."/>
            <person name="Plugge C."/>
            <person name="Muyzer G."/>
            <person name="Kuever J."/>
            <person name="Ivanova A."/>
            <person name="Nazina T."/>
            <person name="Klenk H.-P."/>
            <person name="Brambilla E."/>
            <person name="Spring S."/>
            <person name="Stams A.F."/>
            <person name="Woyke T."/>
        </authorList>
    </citation>
    <scope>NUCLEOTIDE SEQUENCE [LARGE SCALE GENOMIC DNA]</scope>
    <source>
        <strain evidence="1 2">DSM 7213</strain>
    </source>
</reference>
<dbReference type="InterPro" id="IPR011195">
    <property type="entry name" value="UCP010256"/>
</dbReference>
<dbReference type="SUPFAM" id="SSF53300">
    <property type="entry name" value="vWA-like"/>
    <property type="match status" value="1"/>
</dbReference>
<dbReference type="Pfam" id="PF05762">
    <property type="entry name" value="VWA_CoxE"/>
    <property type="match status" value="1"/>
</dbReference>
<dbReference type="PIRSF" id="PIRSF010256">
    <property type="entry name" value="CoxE_vWa"/>
    <property type="match status" value="1"/>
</dbReference>
<protein>
    <submittedName>
        <fullName evidence="1">Protein containing von Willebrand factor type A (VWA) domain</fullName>
    </submittedName>
</protein>
<dbReference type="InterPro" id="IPR008912">
    <property type="entry name" value="Uncharacterised_CoxE"/>
</dbReference>
<dbReference type="STRING" id="767817.Desgi_3382"/>
<sequence>MAKFYFGVSYTIIEWVIHMSDLGLMYTGREISPDDFFNRLARFVAVLRSMGLNTGTAELNDAARALAAVDVLDREQFRLALRATLTKRQRDARIFDLAFDLFFAPDQAKEQRRRQEAEETARQEQLMEEFANELKEGISRSGGDWAGGATEQLNLTDEQLQTYARLPEKERQRIGDMLENYRGNPVNDPSNLIAQVVEASLDYWRYHLNRQDEEQGKARMQQQVQYTGDEAVDEVVRAVSRGLAEEPEESLLERDMRTISEQDMPRVTVLLRKMAVQLATGLSRRYRSSRKKQNIDIRRTVRGSVQYGGIPLYLRYRSKRVQKPRLLLICDVSASMAMYARLIVQFLYGLADVVRDIETFIFSEDLERVTPQLRRNMGFAGTMSAIMAQSKQWGKTTNLAQSLRTFMKYYDHLLTKNTYVIIVSDTKTQQPENTARQLEEMKRHVRDVLWLNTLPHNQWRDVRTVALFSQKVRMLESNTLTQLERSLHKGVRL</sequence>
<dbReference type="PANTHER" id="PTHR39338">
    <property type="entry name" value="BLL5662 PROTEIN-RELATED"/>
    <property type="match status" value="1"/>
</dbReference>
<organism evidence="1 2">
    <name type="scientific">Desulfoscipio gibsoniae DSM 7213</name>
    <dbReference type="NCBI Taxonomy" id="767817"/>
    <lineage>
        <taxon>Bacteria</taxon>
        <taxon>Bacillati</taxon>
        <taxon>Bacillota</taxon>
        <taxon>Clostridia</taxon>
        <taxon>Eubacteriales</taxon>
        <taxon>Desulfallaceae</taxon>
        <taxon>Desulfoscipio</taxon>
    </lineage>
</organism>
<dbReference type="HOGENOM" id="CLU_042261_2_0_9"/>
<dbReference type="Proteomes" id="UP000013520">
    <property type="component" value="Chromosome"/>
</dbReference>
<accession>R4KT01</accession>
<name>R4KT01_9FIRM</name>
<evidence type="ECO:0000313" key="1">
    <source>
        <dbReference type="EMBL" id="AGL02726.1"/>
    </source>
</evidence>
<gene>
    <name evidence="1" type="ORF">Desgi_3382</name>
</gene>
<dbReference type="PANTHER" id="PTHR39338:SF5">
    <property type="entry name" value="BLR6139 PROTEIN"/>
    <property type="match status" value="1"/>
</dbReference>